<feature type="compositionally biased region" description="Pro residues" evidence="1">
    <location>
        <begin position="264"/>
        <end position="280"/>
    </location>
</feature>
<accession>A0A4P2QTH3</accession>
<dbReference type="Proteomes" id="UP000295497">
    <property type="component" value="Chromosome"/>
</dbReference>
<sequence>MDGTLESIFNLHVLTTGRRLFALRQVRAIAKEQRFTELVKHCDAAIEHDLATRALERRWAGEPVATGANPAAQRIDVLVDRTLGAIRDHVVAQTQGAAPDDPVHKEVAAFLKPIFPVSVQAITSLPYIDELAAVDDIVALLKGELAPAVKEFGLGRLVTRLADLAVQYREALEAPPPSLIDWGRVRAARAEGQGLLLEALAIILGKHHERTREGTEARLALLAPILQQDEAIGQYLRSRRAIADVNPETGEDEPAAPTPAAAATPPPAAAPGAPEQPPSA</sequence>
<evidence type="ECO:0000256" key="1">
    <source>
        <dbReference type="SAM" id="MobiDB-lite"/>
    </source>
</evidence>
<dbReference type="EMBL" id="CP012672">
    <property type="protein sequence ID" value="AUX33619.1"/>
    <property type="molecule type" value="Genomic_DNA"/>
</dbReference>
<feature type="region of interest" description="Disordered" evidence="1">
    <location>
        <begin position="243"/>
        <end position="280"/>
    </location>
</feature>
<name>A0A4P2QTH3_SORCE</name>
<protein>
    <submittedName>
        <fullName evidence="2">Uncharacterized protein</fullName>
    </submittedName>
</protein>
<evidence type="ECO:0000313" key="3">
    <source>
        <dbReference type="Proteomes" id="UP000295497"/>
    </source>
</evidence>
<dbReference type="AlphaFoldDB" id="A0A4P2QTH3"/>
<proteinExistence type="predicted"/>
<organism evidence="2 3">
    <name type="scientific">Sorangium cellulosum</name>
    <name type="common">Polyangium cellulosum</name>
    <dbReference type="NCBI Taxonomy" id="56"/>
    <lineage>
        <taxon>Bacteria</taxon>
        <taxon>Pseudomonadati</taxon>
        <taxon>Myxococcota</taxon>
        <taxon>Polyangia</taxon>
        <taxon>Polyangiales</taxon>
        <taxon>Polyangiaceae</taxon>
        <taxon>Sorangium</taxon>
    </lineage>
</organism>
<reference evidence="2 3" key="1">
    <citation type="submission" date="2015-09" db="EMBL/GenBank/DDBJ databases">
        <title>Sorangium comparison.</title>
        <authorList>
            <person name="Zaburannyi N."/>
            <person name="Bunk B."/>
            <person name="Overmann J."/>
            <person name="Mueller R."/>
        </authorList>
    </citation>
    <scope>NUCLEOTIDE SEQUENCE [LARGE SCALE GENOMIC DNA]</scope>
    <source>
        <strain evidence="2 3">So ce836</strain>
    </source>
</reference>
<evidence type="ECO:0000313" key="2">
    <source>
        <dbReference type="EMBL" id="AUX33619.1"/>
    </source>
</evidence>
<gene>
    <name evidence="2" type="ORF">SOCE836_057800</name>
</gene>
<dbReference type="RefSeq" id="WP_129576950.1">
    <property type="nucleotide sequence ID" value="NZ_CP012672.1"/>
</dbReference>